<protein>
    <recommendedName>
        <fullName evidence="4">Lipoprotein</fullName>
    </recommendedName>
</protein>
<feature type="signal peptide" evidence="1">
    <location>
        <begin position="1"/>
        <end position="28"/>
    </location>
</feature>
<evidence type="ECO:0008006" key="4">
    <source>
        <dbReference type="Google" id="ProtNLM"/>
    </source>
</evidence>
<dbReference type="PROSITE" id="PS51257">
    <property type="entry name" value="PROKAR_LIPOPROTEIN"/>
    <property type="match status" value="1"/>
</dbReference>
<comment type="caution">
    <text evidence="2">The sequence shown here is derived from an EMBL/GenBank/DDBJ whole genome shotgun (WGS) entry which is preliminary data.</text>
</comment>
<accession>A0ABQ4S0Y3</accession>
<keyword evidence="1" id="KW-0732">Signal</keyword>
<evidence type="ECO:0000313" key="3">
    <source>
        <dbReference type="Proteomes" id="UP001055125"/>
    </source>
</evidence>
<evidence type="ECO:0000256" key="1">
    <source>
        <dbReference type="SAM" id="SignalP"/>
    </source>
</evidence>
<dbReference type="RefSeq" id="WP_238245628.1">
    <property type="nucleotide sequence ID" value="NZ_BPQP01000063.1"/>
</dbReference>
<name>A0ABQ4S0Y3_9HYPH</name>
<keyword evidence="3" id="KW-1185">Reference proteome</keyword>
<reference evidence="2" key="1">
    <citation type="journal article" date="2021" name="Front. Microbiol.">
        <title>Comprehensive Comparative Genomics and Phenotyping of Methylobacterium Species.</title>
        <authorList>
            <person name="Alessa O."/>
            <person name="Ogura Y."/>
            <person name="Fujitani Y."/>
            <person name="Takami H."/>
            <person name="Hayashi T."/>
            <person name="Sahin N."/>
            <person name="Tani A."/>
        </authorList>
    </citation>
    <scope>NUCLEOTIDE SEQUENCE</scope>
    <source>
        <strain evidence="2">DSM 19015</strain>
    </source>
</reference>
<evidence type="ECO:0000313" key="2">
    <source>
        <dbReference type="EMBL" id="GJD96526.1"/>
    </source>
</evidence>
<proteinExistence type="predicted"/>
<dbReference type="Proteomes" id="UP001055125">
    <property type="component" value="Unassembled WGS sequence"/>
</dbReference>
<sequence>MRYAHPRTGRLILAAGLISLLAACNASRAPQTAALEGYTPDPALKTASTNNLTARVRRSCAVIQARQQSVSEESLSRPCGCYAQKTLASLDQAEIQSYRTTGYFNDSARAKALAALDSCKLPRPV</sequence>
<gene>
    <name evidence="2" type="ORF">OCOJLMKI_3747</name>
</gene>
<dbReference type="EMBL" id="BPQP01000063">
    <property type="protein sequence ID" value="GJD96526.1"/>
    <property type="molecule type" value="Genomic_DNA"/>
</dbReference>
<reference evidence="2" key="2">
    <citation type="submission" date="2021-08" db="EMBL/GenBank/DDBJ databases">
        <authorList>
            <person name="Tani A."/>
            <person name="Ola A."/>
            <person name="Ogura Y."/>
            <person name="Katsura K."/>
            <person name="Hayashi T."/>
        </authorList>
    </citation>
    <scope>NUCLEOTIDE SEQUENCE</scope>
    <source>
        <strain evidence="2">DSM 19015</strain>
    </source>
</reference>
<feature type="chain" id="PRO_5047363218" description="Lipoprotein" evidence="1">
    <location>
        <begin position="29"/>
        <end position="125"/>
    </location>
</feature>
<organism evidence="2 3">
    <name type="scientific">Methylobacterium iners</name>
    <dbReference type="NCBI Taxonomy" id="418707"/>
    <lineage>
        <taxon>Bacteria</taxon>
        <taxon>Pseudomonadati</taxon>
        <taxon>Pseudomonadota</taxon>
        <taxon>Alphaproteobacteria</taxon>
        <taxon>Hyphomicrobiales</taxon>
        <taxon>Methylobacteriaceae</taxon>
        <taxon>Methylobacterium</taxon>
    </lineage>
</organism>